<dbReference type="AlphaFoldDB" id="A0A1H6UF73"/>
<dbReference type="STRING" id="1130080.SAMN04488113_12713"/>
<dbReference type="Pfam" id="PF01381">
    <property type="entry name" value="HTH_3"/>
    <property type="match status" value="1"/>
</dbReference>
<dbReference type="InterPro" id="IPR053163">
    <property type="entry name" value="HTH-type_regulator_Rgg"/>
</dbReference>
<dbReference type="InterPro" id="IPR001387">
    <property type="entry name" value="Cro/C1-type_HTH"/>
</dbReference>
<dbReference type="NCBIfam" id="TIGR01716">
    <property type="entry name" value="RGG_Cterm"/>
    <property type="match status" value="1"/>
</dbReference>
<dbReference type="SUPFAM" id="SSF47413">
    <property type="entry name" value="lambda repressor-like DNA-binding domains"/>
    <property type="match status" value="1"/>
</dbReference>
<dbReference type="PROSITE" id="PS50943">
    <property type="entry name" value="HTH_CROC1"/>
    <property type="match status" value="1"/>
</dbReference>
<dbReference type="InterPro" id="IPR010057">
    <property type="entry name" value="Transcription_activator_Rgg_C"/>
</dbReference>
<sequence>MDIYEIINKIRIEKNISIKEIDKYSVSKSAFYRYVNGETDLNSFSFLKLLDTLHVSLEEVDHIKNGYGLNDQQKILIDIKNAFESQDIKKLKLLKRMCALNQEKKMINYTHYSSLIDILLARLNHNKINIKNNNLYKYLVHTETWTRYELVMFNNSMFFFTTSANKYLLSRAITSLKRSDSINRLGNESFRLVVNAIIFFIHNDELNEAVKYIKEINSMDLSSDHLYEKIILKMFNNLQGFLLEEDIAIEEINRCIDFLSFIEAKTLDRMFKDLFTDLRKKYNLNRERV</sequence>
<proteinExistence type="predicted"/>
<evidence type="ECO:0000313" key="2">
    <source>
        <dbReference type="EMBL" id="SEI86810.1"/>
    </source>
</evidence>
<dbReference type="Pfam" id="PF21259">
    <property type="entry name" value="Rgg_C"/>
    <property type="match status" value="1"/>
</dbReference>
<dbReference type="InterPro" id="IPR010982">
    <property type="entry name" value="Lambda_DNA-bd_dom_sf"/>
</dbReference>
<keyword evidence="3" id="KW-1185">Reference proteome</keyword>
<dbReference type="CDD" id="cd00093">
    <property type="entry name" value="HTH_XRE"/>
    <property type="match status" value="1"/>
</dbReference>
<name>A0A1H6UF73_9LACT</name>
<dbReference type="GO" id="GO:0003677">
    <property type="term" value="F:DNA binding"/>
    <property type="evidence" value="ECO:0007669"/>
    <property type="project" value="InterPro"/>
</dbReference>
<dbReference type="SMART" id="SM00530">
    <property type="entry name" value="HTH_XRE"/>
    <property type="match status" value="1"/>
</dbReference>
<dbReference type="RefSeq" id="WP_091635412.1">
    <property type="nucleotide sequence ID" value="NZ_FNYW01000027.1"/>
</dbReference>
<evidence type="ECO:0000313" key="3">
    <source>
        <dbReference type="Proteomes" id="UP000198564"/>
    </source>
</evidence>
<evidence type="ECO:0000259" key="1">
    <source>
        <dbReference type="PROSITE" id="PS50943"/>
    </source>
</evidence>
<dbReference type="EMBL" id="FNYW01000027">
    <property type="protein sequence ID" value="SEI86810.1"/>
    <property type="molecule type" value="Genomic_DNA"/>
</dbReference>
<gene>
    <name evidence="2" type="ORF">SAMN04488113_12713</name>
</gene>
<protein>
    <submittedName>
        <fullName evidence="2">Transcriptional activator, Rgg/GadR/MutR family, C-terminal domain-containing protein</fullName>
    </submittedName>
</protein>
<organism evidence="2 3">
    <name type="scientific">Alkalibacterium gilvum</name>
    <dbReference type="NCBI Taxonomy" id="1130080"/>
    <lineage>
        <taxon>Bacteria</taxon>
        <taxon>Bacillati</taxon>
        <taxon>Bacillota</taxon>
        <taxon>Bacilli</taxon>
        <taxon>Lactobacillales</taxon>
        <taxon>Carnobacteriaceae</taxon>
        <taxon>Alkalibacterium</taxon>
    </lineage>
</organism>
<reference evidence="3" key="1">
    <citation type="submission" date="2016-10" db="EMBL/GenBank/DDBJ databases">
        <authorList>
            <person name="Varghese N."/>
            <person name="Submissions S."/>
        </authorList>
    </citation>
    <scope>NUCLEOTIDE SEQUENCE [LARGE SCALE GENOMIC DNA]</scope>
    <source>
        <strain evidence="3">DSM 25751</strain>
    </source>
</reference>
<feature type="domain" description="HTH cro/C1-type" evidence="1">
    <location>
        <begin position="7"/>
        <end position="60"/>
    </location>
</feature>
<dbReference type="OrthoDB" id="2310942at2"/>
<dbReference type="Proteomes" id="UP000198564">
    <property type="component" value="Unassembled WGS sequence"/>
</dbReference>
<dbReference type="PANTHER" id="PTHR37038">
    <property type="entry name" value="TRANSCRIPTIONAL REGULATOR-RELATED"/>
    <property type="match status" value="1"/>
</dbReference>
<accession>A0A1H6UF73</accession>